<evidence type="ECO:0000256" key="4">
    <source>
        <dbReference type="ARBA" id="ARBA00022723"/>
    </source>
</evidence>
<dbReference type="InterPro" id="IPR051083">
    <property type="entry name" value="GrpII_Intron_Splice-Mob/Def"/>
</dbReference>
<evidence type="ECO:0000256" key="7">
    <source>
        <dbReference type="ARBA" id="ARBA00023118"/>
    </source>
</evidence>
<evidence type="ECO:0000313" key="12">
    <source>
        <dbReference type="Proteomes" id="UP000271603"/>
    </source>
</evidence>
<keyword evidence="7" id="KW-0051">Antiviral defense</keyword>
<dbReference type="InterPro" id="IPR043502">
    <property type="entry name" value="DNA/RNA_pol_sf"/>
</dbReference>
<comment type="similarity">
    <text evidence="8">Belongs to the bacterial reverse transcriptase family.</text>
</comment>
<evidence type="ECO:0000256" key="5">
    <source>
        <dbReference type="ARBA" id="ARBA00022842"/>
    </source>
</evidence>
<evidence type="ECO:0000256" key="6">
    <source>
        <dbReference type="ARBA" id="ARBA00022918"/>
    </source>
</evidence>
<keyword evidence="6 11" id="KW-0695">RNA-directed DNA polymerase</keyword>
<dbReference type="Pfam" id="PF00078">
    <property type="entry name" value="RVT_1"/>
    <property type="match status" value="1"/>
</dbReference>
<reference evidence="11 12" key="1">
    <citation type="submission" date="2018-12" db="EMBL/GenBank/DDBJ databases">
        <authorList>
            <consortium name="Pathogen Informatics"/>
        </authorList>
    </citation>
    <scope>NUCLEOTIDE SEQUENCE [LARGE SCALE GENOMIC DNA]</scope>
    <source>
        <strain evidence="11 12">NCTC9419</strain>
    </source>
</reference>
<name>A0A447QS24_SERRU</name>
<dbReference type="GO" id="GO:0051607">
    <property type="term" value="P:defense response to virus"/>
    <property type="evidence" value="ECO:0007669"/>
    <property type="project" value="UniProtKB-KW"/>
</dbReference>
<comment type="catalytic activity">
    <reaction evidence="9">
        <text>DNA(n) + a 2'-deoxyribonucleoside 5'-triphosphate = DNA(n+1) + diphosphate</text>
        <dbReference type="Rhea" id="RHEA:22508"/>
        <dbReference type="Rhea" id="RHEA-COMP:17339"/>
        <dbReference type="Rhea" id="RHEA-COMP:17340"/>
        <dbReference type="ChEBI" id="CHEBI:33019"/>
        <dbReference type="ChEBI" id="CHEBI:61560"/>
        <dbReference type="ChEBI" id="CHEBI:173112"/>
        <dbReference type="EC" id="2.7.7.49"/>
    </reaction>
</comment>
<evidence type="ECO:0000256" key="2">
    <source>
        <dbReference type="ARBA" id="ARBA00022679"/>
    </source>
</evidence>
<dbReference type="PANTHER" id="PTHR34047:SF7">
    <property type="entry name" value="RNA-DIRECTED DNA POLYMERASE"/>
    <property type="match status" value="1"/>
</dbReference>
<dbReference type="EC" id="2.7.7.49" evidence="1"/>
<keyword evidence="3" id="KW-0548">Nucleotidyltransferase</keyword>
<protein>
    <recommendedName>
        <fullName evidence="1">RNA-directed DNA polymerase</fullName>
        <ecNumber evidence="1">2.7.7.49</ecNumber>
    </recommendedName>
</protein>
<evidence type="ECO:0000313" key="11">
    <source>
        <dbReference type="EMBL" id="VEA72816.1"/>
    </source>
</evidence>
<evidence type="ECO:0000256" key="1">
    <source>
        <dbReference type="ARBA" id="ARBA00012493"/>
    </source>
</evidence>
<proteinExistence type="inferred from homology"/>
<feature type="domain" description="Reverse transcriptase" evidence="10">
    <location>
        <begin position="31"/>
        <end position="270"/>
    </location>
</feature>
<keyword evidence="2" id="KW-0808">Transferase</keyword>
<gene>
    <name evidence="11" type="ORF">NCTC9419_04432</name>
</gene>
<dbReference type="InterPro" id="IPR000477">
    <property type="entry name" value="RT_dom"/>
</dbReference>
<dbReference type="InterPro" id="IPR000123">
    <property type="entry name" value="Reverse_transcriptase_msDNA"/>
</dbReference>
<dbReference type="PANTHER" id="PTHR34047">
    <property type="entry name" value="NUCLEAR INTRON MATURASE 1, MITOCHONDRIAL-RELATED"/>
    <property type="match status" value="1"/>
</dbReference>
<dbReference type="InterPro" id="IPR053543">
    <property type="entry name" value="Bacterial_RT"/>
</dbReference>
<evidence type="ECO:0000256" key="9">
    <source>
        <dbReference type="ARBA" id="ARBA00048173"/>
    </source>
</evidence>
<keyword evidence="4" id="KW-0479">Metal-binding</keyword>
<organism evidence="11 12">
    <name type="scientific">Serratia rubidaea</name>
    <name type="common">Serratia marinorubra</name>
    <dbReference type="NCBI Taxonomy" id="61652"/>
    <lineage>
        <taxon>Bacteria</taxon>
        <taxon>Pseudomonadati</taxon>
        <taxon>Pseudomonadota</taxon>
        <taxon>Gammaproteobacteria</taxon>
        <taxon>Enterobacterales</taxon>
        <taxon>Yersiniaceae</taxon>
        <taxon>Serratia</taxon>
    </lineage>
</organism>
<dbReference type="Proteomes" id="UP000271603">
    <property type="component" value="Chromosome"/>
</dbReference>
<sequence length="578" mass="65525">MSHSDKLSKLKNAKTLQDLADVINVPLQSLTYALHGMHRLGINKYNSFPIPKKSGGVRIINSPVKELKDVQKKLSQTLYDCYNEMLIVSGYRGLDKKGITISHGFIKNKSIITNAECHRNRRFILNLDLEDFFGSIHYGRVYGFFKTNKHFGLHDLIAHALANLVCYTHGLPQGAPTSPLASNFIAHILDIRLASLSKKHGLYYTRYADDLTFSTNKKIFPADIAYLEAGKTVIGFELNKIINKHGFSVNSAKTRLQFNDSRQDVTGLIVNKKVNIRKEYVRAARILANKLFNNKVIYRIESKKTEDDICDINYLIGVMAFIYNVRQSQLIRVSGDKSAELKNFTKKDIDSSLDANARLYRDLIFFKKFIVSDEPLIICEGKTDVIYLRTAMLSLSAKHRSLVTKGRVNVAFLNHTQTIKELFKIRGGTGDLGNLISNYSSYCGKFARFKPKSPVIIIMDNDSGAPKIRSLVKAITGKVYDKNDGFRHLTNNLYLIQTPPLAGGADSAIEDLFDKKTLDVRLSNKKFSYKGEFIKSKHYGKNHFAEYVVKPRRKDIDFNGFNPLLDEIKAVIKHYKKS</sequence>
<evidence type="ECO:0000259" key="10">
    <source>
        <dbReference type="PROSITE" id="PS50878"/>
    </source>
</evidence>
<dbReference type="SUPFAM" id="SSF56672">
    <property type="entry name" value="DNA/RNA polymerases"/>
    <property type="match status" value="1"/>
</dbReference>
<evidence type="ECO:0000256" key="3">
    <source>
        <dbReference type="ARBA" id="ARBA00022695"/>
    </source>
</evidence>
<keyword evidence="5" id="KW-0460">Magnesium</keyword>
<dbReference type="GO" id="GO:0046872">
    <property type="term" value="F:metal ion binding"/>
    <property type="evidence" value="ECO:0007669"/>
    <property type="project" value="UniProtKB-KW"/>
</dbReference>
<dbReference type="NCBIfam" id="NF038237">
    <property type="entry name" value="retron_Ec67_fus"/>
    <property type="match status" value="1"/>
</dbReference>
<dbReference type="CDD" id="cd03487">
    <property type="entry name" value="RT_Bac_retron_II"/>
    <property type="match status" value="1"/>
</dbReference>
<dbReference type="GO" id="GO:0003723">
    <property type="term" value="F:RNA binding"/>
    <property type="evidence" value="ECO:0007669"/>
    <property type="project" value="InterPro"/>
</dbReference>
<dbReference type="PROSITE" id="PS50878">
    <property type="entry name" value="RT_POL"/>
    <property type="match status" value="1"/>
</dbReference>
<evidence type="ECO:0000256" key="8">
    <source>
        <dbReference type="ARBA" id="ARBA00034120"/>
    </source>
</evidence>
<dbReference type="EMBL" id="LR134155">
    <property type="protein sequence ID" value="VEA72816.1"/>
    <property type="molecule type" value="Genomic_DNA"/>
</dbReference>
<dbReference type="AlphaFoldDB" id="A0A447QS24"/>
<accession>A0A447QS24</accession>
<dbReference type="PRINTS" id="PR00866">
    <property type="entry name" value="RNADNAPOLMS"/>
</dbReference>
<dbReference type="GO" id="GO:0003964">
    <property type="term" value="F:RNA-directed DNA polymerase activity"/>
    <property type="evidence" value="ECO:0007669"/>
    <property type="project" value="UniProtKB-KW"/>
</dbReference>